<dbReference type="InParanoid" id="M4ELN9"/>
<dbReference type="STRING" id="51351.M4ELN9"/>
<dbReference type="eggNOG" id="ENOG502R1RR">
    <property type="taxonomic scope" value="Eukaryota"/>
</dbReference>
<dbReference type="EnsemblPlants" id="Bra029707.1">
    <property type="protein sequence ID" value="Bra029707.1-P"/>
    <property type="gene ID" value="Bra029707"/>
</dbReference>
<reference evidence="2" key="3">
    <citation type="submission" date="2023-03" db="UniProtKB">
        <authorList>
            <consortium name="EnsemblPlants"/>
        </authorList>
    </citation>
    <scope>IDENTIFICATION</scope>
    <source>
        <strain evidence="2">cv. Chiifu-401-42</strain>
    </source>
</reference>
<dbReference type="HOGENOM" id="CLU_2725743_0_0_1"/>
<keyword evidence="3" id="KW-1185">Reference proteome</keyword>
<evidence type="ECO:0000313" key="3">
    <source>
        <dbReference type="Proteomes" id="UP000011750"/>
    </source>
</evidence>
<accession>M4ELN9</accession>
<dbReference type="AlphaFoldDB" id="M4ELN9"/>
<proteinExistence type="predicted"/>
<evidence type="ECO:0000313" key="2">
    <source>
        <dbReference type="EnsemblPlants" id="Bra029707.1-P"/>
    </source>
</evidence>
<sequence>MNRNLRESLAGGRNTPAISQFRRGNISQNGFSRDSDENLDLFSKIRRSFPLASSDELPDGSFQIHFPFLVIL</sequence>
<dbReference type="Gramene" id="Bra029707.1">
    <property type="protein sequence ID" value="Bra029707.1-P"/>
    <property type="gene ID" value="Bra029707"/>
</dbReference>
<reference evidence="2 3" key="1">
    <citation type="journal article" date="2011" name="Nat. Genet.">
        <title>The genome of the mesopolyploid crop species Brassica rapa.</title>
        <authorList>
            <consortium name="Brassica rapa Genome Sequencing Project Consortium"/>
            <person name="Wang X."/>
            <person name="Wang H."/>
            <person name="Wang J."/>
            <person name="Sun R."/>
            <person name="Wu J."/>
            <person name="Liu S."/>
            <person name="Bai Y."/>
            <person name="Mun J.H."/>
            <person name="Bancroft I."/>
            <person name="Cheng F."/>
            <person name="Huang S."/>
            <person name="Li X."/>
            <person name="Hua W."/>
            <person name="Wang J."/>
            <person name="Wang X."/>
            <person name="Freeling M."/>
            <person name="Pires J.C."/>
            <person name="Paterson A.H."/>
            <person name="Chalhoub B."/>
            <person name="Wang B."/>
            <person name="Hayward A."/>
            <person name="Sharpe A.G."/>
            <person name="Park B.S."/>
            <person name="Weisshaar B."/>
            <person name="Liu B."/>
            <person name="Li B."/>
            <person name="Liu B."/>
            <person name="Tong C."/>
            <person name="Song C."/>
            <person name="Duran C."/>
            <person name="Peng C."/>
            <person name="Geng C."/>
            <person name="Koh C."/>
            <person name="Lin C."/>
            <person name="Edwards D."/>
            <person name="Mu D."/>
            <person name="Shen D."/>
            <person name="Soumpourou E."/>
            <person name="Li F."/>
            <person name="Fraser F."/>
            <person name="Conant G."/>
            <person name="Lassalle G."/>
            <person name="King G.J."/>
            <person name="Bonnema G."/>
            <person name="Tang H."/>
            <person name="Wang H."/>
            <person name="Belcram H."/>
            <person name="Zhou H."/>
            <person name="Hirakawa H."/>
            <person name="Abe H."/>
            <person name="Guo H."/>
            <person name="Wang H."/>
            <person name="Jin H."/>
            <person name="Parkin I.A."/>
            <person name="Batley J."/>
            <person name="Kim J.S."/>
            <person name="Just J."/>
            <person name="Li J."/>
            <person name="Xu J."/>
            <person name="Deng J."/>
            <person name="Kim J.A."/>
            <person name="Li J."/>
            <person name="Yu J."/>
            <person name="Meng J."/>
            <person name="Wang J."/>
            <person name="Min J."/>
            <person name="Poulain J."/>
            <person name="Wang J."/>
            <person name="Hatakeyama K."/>
            <person name="Wu K."/>
            <person name="Wang L."/>
            <person name="Fang L."/>
            <person name="Trick M."/>
            <person name="Links M.G."/>
            <person name="Zhao M."/>
            <person name="Jin M."/>
            <person name="Ramchiary N."/>
            <person name="Drou N."/>
            <person name="Berkman P.J."/>
            <person name="Cai Q."/>
            <person name="Huang Q."/>
            <person name="Li R."/>
            <person name="Tabata S."/>
            <person name="Cheng S."/>
            <person name="Zhang S."/>
            <person name="Zhang S."/>
            <person name="Huang S."/>
            <person name="Sato S."/>
            <person name="Sun S."/>
            <person name="Kwon S.J."/>
            <person name="Choi S.R."/>
            <person name="Lee T.H."/>
            <person name="Fan W."/>
            <person name="Zhao X."/>
            <person name="Tan X."/>
            <person name="Xu X."/>
            <person name="Wang Y."/>
            <person name="Qiu Y."/>
            <person name="Yin Y."/>
            <person name="Li Y."/>
            <person name="Du Y."/>
            <person name="Liao Y."/>
            <person name="Lim Y."/>
            <person name="Narusaka Y."/>
            <person name="Wang Y."/>
            <person name="Wang Z."/>
            <person name="Li Z."/>
            <person name="Wang Z."/>
            <person name="Xiong Z."/>
            <person name="Zhang Z."/>
        </authorList>
    </citation>
    <scope>NUCLEOTIDE SEQUENCE [LARGE SCALE GENOMIC DNA]</scope>
    <source>
        <strain evidence="2 3">cv. Chiifu-401-42</strain>
    </source>
</reference>
<feature type="region of interest" description="Disordered" evidence="1">
    <location>
        <begin position="1"/>
        <end position="35"/>
    </location>
</feature>
<reference evidence="2 3" key="2">
    <citation type="journal article" date="2018" name="Hortic Res">
        <title>Improved Brassica rapa reference genome by single-molecule sequencing and chromosome conformation capture technologies.</title>
        <authorList>
            <person name="Zhang L."/>
            <person name="Cai X."/>
            <person name="Wu J."/>
            <person name="Liu M."/>
            <person name="Grob S."/>
            <person name="Cheng F."/>
            <person name="Liang J."/>
            <person name="Cai C."/>
            <person name="Liu Z."/>
            <person name="Liu B."/>
            <person name="Wang F."/>
            <person name="Li S."/>
            <person name="Liu F."/>
            <person name="Li X."/>
            <person name="Cheng L."/>
            <person name="Yang W."/>
            <person name="Li M.H."/>
            <person name="Grossniklaus U."/>
            <person name="Zheng H."/>
            <person name="Wang X."/>
        </authorList>
    </citation>
    <scope>NUCLEOTIDE SEQUENCE [LARGE SCALE GENOMIC DNA]</scope>
    <source>
        <strain evidence="2 3">cv. Chiifu-401-42</strain>
    </source>
</reference>
<protein>
    <submittedName>
        <fullName evidence="2">Uncharacterized protein</fullName>
    </submittedName>
</protein>
<name>M4ELN9_BRACM</name>
<evidence type="ECO:0000256" key="1">
    <source>
        <dbReference type="SAM" id="MobiDB-lite"/>
    </source>
</evidence>
<dbReference type="Proteomes" id="UP000011750">
    <property type="component" value="Chromosome A05"/>
</dbReference>
<organism evidence="2 3">
    <name type="scientific">Brassica campestris</name>
    <name type="common">Field mustard</name>
    <dbReference type="NCBI Taxonomy" id="3711"/>
    <lineage>
        <taxon>Eukaryota</taxon>
        <taxon>Viridiplantae</taxon>
        <taxon>Streptophyta</taxon>
        <taxon>Embryophyta</taxon>
        <taxon>Tracheophyta</taxon>
        <taxon>Spermatophyta</taxon>
        <taxon>Magnoliopsida</taxon>
        <taxon>eudicotyledons</taxon>
        <taxon>Gunneridae</taxon>
        <taxon>Pentapetalae</taxon>
        <taxon>rosids</taxon>
        <taxon>malvids</taxon>
        <taxon>Brassicales</taxon>
        <taxon>Brassicaceae</taxon>
        <taxon>Brassiceae</taxon>
        <taxon>Brassica</taxon>
    </lineage>
</organism>